<keyword evidence="2" id="KW-1185">Reference proteome</keyword>
<dbReference type="OrthoDB" id="3934549at2759"/>
<dbReference type="Proteomes" id="UP000250235">
    <property type="component" value="Unassembled WGS sequence"/>
</dbReference>
<protein>
    <submittedName>
        <fullName evidence="1">F-box family protein</fullName>
    </submittedName>
</protein>
<reference evidence="1 2" key="1">
    <citation type="journal article" date="2015" name="Proc. Natl. Acad. Sci. U.S.A.">
        <title>The resurrection genome of Boea hygrometrica: A blueprint for survival of dehydration.</title>
        <authorList>
            <person name="Xiao L."/>
            <person name="Yang G."/>
            <person name="Zhang L."/>
            <person name="Yang X."/>
            <person name="Zhao S."/>
            <person name="Ji Z."/>
            <person name="Zhou Q."/>
            <person name="Hu M."/>
            <person name="Wang Y."/>
            <person name="Chen M."/>
            <person name="Xu Y."/>
            <person name="Jin H."/>
            <person name="Xiao X."/>
            <person name="Hu G."/>
            <person name="Bao F."/>
            <person name="Hu Y."/>
            <person name="Wan P."/>
            <person name="Li L."/>
            <person name="Deng X."/>
            <person name="Kuang T."/>
            <person name="Xiang C."/>
            <person name="Zhu J.K."/>
            <person name="Oliver M.J."/>
            <person name="He Y."/>
        </authorList>
    </citation>
    <scope>NUCLEOTIDE SEQUENCE [LARGE SCALE GENOMIC DNA]</scope>
    <source>
        <strain evidence="2">cv. XS01</strain>
    </source>
</reference>
<evidence type="ECO:0000313" key="2">
    <source>
        <dbReference type="Proteomes" id="UP000250235"/>
    </source>
</evidence>
<name>A0A2Z7AWU0_9LAMI</name>
<gene>
    <name evidence="1" type="ORF">F511_38373</name>
</gene>
<dbReference type="AlphaFoldDB" id="A0A2Z7AWU0"/>
<proteinExistence type="predicted"/>
<dbReference type="EMBL" id="KV011281">
    <property type="protein sequence ID" value="KZV26361.1"/>
    <property type="molecule type" value="Genomic_DNA"/>
</dbReference>
<evidence type="ECO:0000313" key="1">
    <source>
        <dbReference type="EMBL" id="KZV26361.1"/>
    </source>
</evidence>
<organism evidence="1 2">
    <name type="scientific">Dorcoceras hygrometricum</name>
    <dbReference type="NCBI Taxonomy" id="472368"/>
    <lineage>
        <taxon>Eukaryota</taxon>
        <taxon>Viridiplantae</taxon>
        <taxon>Streptophyta</taxon>
        <taxon>Embryophyta</taxon>
        <taxon>Tracheophyta</taxon>
        <taxon>Spermatophyta</taxon>
        <taxon>Magnoliopsida</taxon>
        <taxon>eudicotyledons</taxon>
        <taxon>Gunneridae</taxon>
        <taxon>Pentapetalae</taxon>
        <taxon>asterids</taxon>
        <taxon>lamiids</taxon>
        <taxon>Lamiales</taxon>
        <taxon>Gesneriaceae</taxon>
        <taxon>Didymocarpoideae</taxon>
        <taxon>Trichosporeae</taxon>
        <taxon>Loxocarpinae</taxon>
        <taxon>Dorcoceras</taxon>
    </lineage>
</organism>
<sequence>MSLFDLRDVCIVIGSLATLDSPMVVDLIGIYVLKGPYCTLTMTNYFLQALSVIPRGSWGNVSRRFTMIRWEYWSKLFVRSALDAGIFEFMSFRFDLKCIRFDDVMLYVGIEVADVSFAAGSLAHIVLCFGSWRQQRLRGFQQESAIGFRNGVVLRNQSMREEDATSFELVATPRIDVAAGSIRGVVFYVVLVLRVDVESCWQ</sequence>
<accession>A0A2Z7AWU0</accession>